<dbReference type="GO" id="GO:0016936">
    <property type="term" value="F:galactoside binding"/>
    <property type="evidence" value="ECO:0007669"/>
    <property type="project" value="TreeGrafter"/>
</dbReference>
<dbReference type="WBParaSite" id="DME_0000978501-mRNA-1">
    <property type="protein sequence ID" value="DME_0000978501-mRNA-1"/>
    <property type="gene ID" value="DME_0000978501"/>
</dbReference>
<reference evidence="4 6" key="2">
    <citation type="submission" date="2018-11" db="EMBL/GenBank/DDBJ databases">
        <authorList>
            <consortium name="Pathogen Informatics"/>
        </authorList>
    </citation>
    <scope>NUCLEOTIDE SEQUENCE [LARGE SCALE GENOMIC DNA]</scope>
</reference>
<gene>
    <name evidence="4" type="ORF">DME_LOCUS3399</name>
</gene>
<dbReference type="InterPro" id="IPR044156">
    <property type="entry name" value="Galectin-like"/>
</dbReference>
<evidence type="ECO:0000313" key="5">
    <source>
        <dbReference type="Proteomes" id="UP000038040"/>
    </source>
</evidence>
<dbReference type="PROSITE" id="PS51304">
    <property type="entry name" value="GALECTIN"/>
    <property type="match status" value="2"/>
</dbReference>
<dbReference type="AlphaFoldDB" id="A0A0N4UPB1"/>
<keyword evidence="1 2" id="KW-0430">Lectin</keyword>
<dbReference type="Gene3D" id="2.60.120.200">
    <property type="match status" value="2"/>
</dbReference>
<sequence>MLVITGKGRAGSDREKICNIPFHMSIRFDEGKASLFFSTSISNWLLFCYENLKIVFNAFENEKWGEEERKENPFKRDQFIDIIIRVHEQDFEITCDRRELANFKHRLPISLIEGIQFDGGFYPHEIIDFMGRYYVNDFSLICLEKYSRSMLFREPIPYEITMPKEWEGLSILGRPKRDASRFFINFFNNKNDILLQFNPRFDENVCLFYKLLNI</sequence>
<dbReference type="SMART" id="SM00276">
    <property type="entry name" value="GLECT"/>
    <property type="match status" value="1"/>
</dbReference>
<dbReference type="STRING" id="318479.A0A0N4UPB1"/>
<feature type="domain" description="Galectin" evidence="3">
    <location>
        <begin position="1"/>
        <end position="141"/>
    </location>
</feature>
<dbReference type="InterPro" id="IPR001079">
    <property type="entry name" value="Galectin_CRD"/>
</dbReference>
<dbReference type="Proteomes" id="UP000274756">
    <property type="component" value="Unassembled WGS sequence"/>
</dbReference>
<dbReference type="Proteomes" id="UP000038040">
    <property type="component" value="Unplaced"/>
</dbReference>
<dbReference type="SUPFAM" id="SSF49899">
    <property type="entry name" value="Concanavalin A-like lectins/glucanases"/>
    <property type="match status" value="2"/>
</dbReference>
<protein>
    <recommendedName>
        <fullName evidence="2">Galectin</fullName>
    </recommendedName>
</protein>
<evidence type="ECO:0000256" key="1">
    <source>
        <dbReference type="ARBA" id="ARBA00022734"/>
    </source>
</evidence>
<dbReference type="SMART" id="SM00908">
    <property type="entry name" value="Gal-bind_lectin"/>
    <property type="match status" value="1"/>
</dbReference>
<feature type="domain" description="Galectin" evidence="3">
    <location>
        <begin position="152"/>
        <end position="214"/>
    </location>
</feature>
<evidence type="ECO:0000313" key="7">
    <source>
        <dbReference type="WBParaSite" id="DME_0000978501-mRNA-1"/>
    </source>
</evidence>
<dbReference type="InterPro" id="IPR013320">
    <property type="entry name" value="ConA-like_dom_sf"/>
</dbReference>
<dbReference type="Pfam" id="PF00337">
    <property type="entry name" value="Gal-bind_lectin"/>
    <property type="match status" value="2"/>
</dbReference>
<reference evidence="7" key="1">
    <citation type="submission" date="2017-02" db="UniProtKB">
        <authorList>
            <consortium name="WormBaseParasite"/>
        </authorList>
    </citation>
    <scope>IDENTIFICATION</scope>
</reference>
<accession>A0A0N4UPB1</accession>
<dbReference type="PANTHER" id="PTHR11346">
    <property type="entry name" value="GALECTIN"/>
    <property type="match status" value="1"/>
</dbReference>
<dbReference type="GO" id="GO:0030246">
    <property type="term" value="F:carbohydrate binding"/>
    <property type="evidence" value="ECO:0007669"/>
    <property type="project" value="UniProtKB-UniRule"/>
</dbReference>
<dbReference type="PANTHER" id="PTHR11346:SF176">
    <property type="entry name" value="32 KDA BETA-GALACTOSIDE-BINDING LECTIN LEC-3"/>
    <property type="match status" value="1"/>
</dbReference>
<keyword evidence="6" id="KW-1185">Reference proteome</keyword>
<proteinExistence type="predicted"/>
<organism evidence="5 7">
    <name type="scientific">Dracunculus medinensis</name>
    <name type="common">Guinea worm</name>
    <dbReference type="NCBI Taxonomy" id="318479"/>
    <lineage>
        <taxon>Eukaryota</taxon>
        <taxon>Metazoa</taxon>
        <taxon>Ecdysozoa</taxon>
        <taxon>Nematoda</taxon>
        <taxon>Chromadorea</taxon>
        <taxon>Rhabditida</taxon>
        <taxon>Spirurina</taxon>
        <taxon>Dracunculoidea</taxon>
        <taxon>Dracunculidae</taxon>
        <taxon>Dracunculus</taxon>
    </lineage>
</organism>
<dbReference type="EMBL" id="UYYG01000130">
    <property type="protein sequence ID" value="VDN53426.1"/>
    <property type="molecule type" value="Genomic_DNA"/>
</dbReference>
<name>A0A0N4UPB1_DRAME</name>
<evidence type="ECO:0000259" key="3">
    <source>
        <dbReference type="PROSITE" id="PS51304"/>
    </source>
</evidence>
<evidence type="ECO:0000313" key="4">
    <source>
        <dbReference type="EMBL" id="VDN53426.1"/>
    </source>
</evidence>
<dbReference type="CDD" id="cd00070">
    <property type="entry name" value="GLECT"/>
    <property type="match status" value="1"/>
</dbReference>
<evidence type="ECO:0000256" key="2">
    <source>
        <dbReference type="RuleBase" id="RU102079"/>
    </source>
</evidence>
<evidence type="ECO:0000313" key="6">
    <source>
        <dbReference type="Proteomes" id="UP000274756"/>
    </source>
</evidence>